<reference evidence="1 2" key="2">
    <citation type="submission" date="2017-10" db="EMBL/GenBank/DDBJ databases">
        <title>Extensive intraspecific genome diversity in a model arbuscular mycorrhizal fungus.</title>
        <authorList>
            <person name="Chen E.C.H."/>
            <person name="Morin E."/>
            <person name="Baudet D."/>
            <person name="Noel J."/>
            <person name="Ndikumana S."/>
            <person name="Charron P."/>
            <person name="St-Onge C."/>
            <person name="Giorgi J."/>
            <person name="Grigoriev I.V."/>
            <person name="Roux C."/>
            <person name="Martin F.M."/>
            <person name="Corradi N."/>
        </authorList>
    </citation>
    <scope>NUCLEOTIDE SEQUENCE [LARGE SCALE GENOMIC DNA]</scope>
    <source>
        <strain evidence="1 2">C2</strain>
    </source>
</reference>
<gene>
    <name evidence="1" type="ORF">RhiirC2_850855</name>
</gene>
<evidence type="ECO:0000313" key="2">
    <source>
        <dbReference type="Proteomes" id="UP000233469"/>
    </source>
</evidence>
<dbReference type="EMBL" id="LLXL01000748">
    <property type="protein sequence ID" value="PKK69248.1"/>
    <property type="molecule type" value="Genomic_DNA"/>
</dbReference>
<proteinExistence type="predicted"/>
<name>A0A2N1N5W1_9GLOM</name>
<evidence type="ECO:0000313" key="1">
    <source>
        <dbReference type="EMBL" id="PKK69248.1"/>
    </source>
</evidence>
<dbReference type="AlphaFoldDB" id="A0A2N1N5W1"/>
<protein>
    <submittedName>
        <fullName evidence="1">Uncharacterized protein</fullName>
    </submittedName>
</protein>
<dbReference type="Proteomes" id="UP000233469">
    <property type="component" value="Unassembled WGS sequence"/>
</dbReference>
<dbReference type="VEuPathDB" id="FungiDB:FUN_025644"/>
<accession>A0A2N1N5W1</accession>
<sequence length="96" mass="11057">MLEQDSEEYQSLRNSVKKVLGVVVGLLKDRACAEVELLKQFAEERAKHEDENAELWTRIEKGRTDTVDAIAELKAEVVKLRDDNEENNQQTFLNPK</sequence>
<comment type="caution">
    <text evidence="1">The sequence shown here is derived from an EMBL/GenBank/DDBJ whole genome shotgun (WGS) entry which is preliminary data.</text>
</comment>
<reference evidence="1 2" key="1">
    <citation type="submission" date="2016-04" db="EMBL/GenBank/DDBJ databases">
        <title>Genome analyses suggest a sexual origin of heterokaryosis in a supposedly ancient asexual fungus.</title>
        <authorList>
            <person name="Ropars J."/>
            <person name="Sedzielewska K."/>
            <person name="Noel J."/>
            <person name="Charron P."/>
            <person name="Farinelli L."/>
            <person name="Marton T."/>
            <person name="Kruger M."/>
            <person name="Pelin A."/>
            <person name="Brachmann A."/>
            <person name="Corradi N."/>
        </authorList>
    </citation>
    <scope>NUCLEOTIDE SEQUENCE [LARGE SCALE GENOMIC DNA]</scope>
    <source>
        <strain evidence="1 2">C2</strain>
    </source>
</reference>
<organism evidence="1 2">
    <name type="scientific">Rhizophagus irregularis</name>
    <dbReference type="NCBI Taxonomy" id="588596"/>
    <lineage>
        <taxon>Eukaryota</taxon>
        <taxon>Fungi</taxon>
        <taxon>Fungi incertae sedis</taxon>
        <taxon>Mucoromycota</taxon>
        <taxon>Glomeromycotina</taxon>
        <taxon>Glomeromycetes</taxon>
        <taxon>Glomerales</taxon>
        <taxon>Glomeraceae</taxon>
        <taxon>Rhizophagus</taxon>
    </lineage>
</organism>